<dbReference type="Pfam" id="PF02518">
    <property type="entry name" value="HATPase_c"/>
    <property type="match status" value="1"/>
</dbReference>
<dbReference type="FunFam" id="1.10.287.130:FF:000001">
    <property type="entry name" value="Two-component sensor histidine kinase"/>
    <property type="match status" value="1"/>
</dbReference>
<dbReference type="InterPro" id="IPR036890">
    <property type="entry name" value="HATPase_C_sf"/>
</dbReference>
<evidence type="ECO:0000256" key="9">
    <source>
        <dbReference type="SAM" id="Phobius"/>
    </source>
</evidence>
<dbReference type="SMART" id="SM00065">
    <property type="entry name" value="GAF"/>
    <property type="match status" value="3"/>
</dbReference>
<feature type="region of interest" description="Disordered" evidence="8">
    <location>
        <begin position="1"/>
        <end position="39"/>
    </location>
</feature>
<sequence>MLAAFASEKNPPESCFHPPKNLRTFPMTQPSGNSSSKSFSIHWRTLEPPPRGRSNRLMVVALTGLLLAGGYALLVSGLSLVFQQALGWNSPWLSAVLFFVMALAVFPLRQGLENALFNGRGSPLRRPIQRAELSEAVSRMDTLDRREILIRLRRQLLEEFGIESAHVFLYDLLGDSYQAAEDETGRKTSDLVFQPTSPLVERLNKIKGFLKLDETDAALMDELRSERARLSLLNARWFFPLPGNQRLLGWLALSEQTSVGLTPAMLEAISGLCREAALALDRAQMVSEMENSVREMNILTRVAQGVNVTLNLDDIYELIYAQITQLIPADQFRLILKSPQGDGLVQVFFIDGEERVSEQENLYLPAEPSLESEVAASGRSSITDDYGRESRQRGLLPLTDAVYAWMAAPLNAGAEPIGIICLGRRDPAQRFTAEQLRILQALADQAAGGILKVRLLAESERRARQLKTLNEVTRQLTSTLDPERLLKNILQSAVDILNCEAGSLLMLDEHTQELVFRVVLGPVAHELEGQRMPADKGVVGRSFQTREPQIVNDVRSSKDWFSKPDKMTGFVTRSLLVVPLIVKDNVLGVIEVVNRQDGSNFNLDDQELLTAFASQAAVAIENARLYTLTDQALAAKVEELSVLQRIDRELNTSLDVSRAMTITLEWAMRQSGADAGLVGVVLPEGVRVVASQGYRDELSLFENDLLPAERIGLGRVIEQRRAIRSYPAAELPALFSQASSQVLIPIQREQSVIGLLLLESRKPEVCDEEMLEFLQRLGDHAAIAIANAQLYSAVQSANVAKSEFVSFVAHELKNPMTSIKGYTELLAAKAVGPVNDAQANFLAVIRSNIDRMNTLVSDLNDLSKIEAGRLRLEFAPIHLSEVLQEVERSTRRQIEDKHQTFTINLPADLPPVWADRTRLVQILVNLVSNAHKYTEAGGKINVGALRSKNEWDENGPAEVVHVWVQDTGLGIAPEDQPKIFQKFFRSEDPKAREVPGSGLGLNITRSLVEMQGGQIWFESEYRRGTTFHFTIPVAEQ</sequence>
<accession>A0A7C4Q790</accession>
<dbReference type="InterPro" id="IPR003018">
    <property type="entry name" value="GAF"/>
</dbReference>
<dbReference type="Gene3D" id="3.30.450.40">
    <property type="match status" value="4"/>
</dbReference>
<evidence type="ECO:0000256" key="6">
    <source>
        <dbReference type="ARBA" id="ARBA00023012"/>
    </source>
</evidence>
<evidence type="ECO:0000256" key="5">
    <source>
        <dbReference type="ARBA" id="ARBA00022777"/>
    </source>
</evidence>
<dbReference type="SUPFAM" id="SSF47384">
    <property type="entry name" value="Homodimeric domain of signal transducing histidine kinase"/>
    <property type="match status" value="1"/>
</dbReference>
<dbReference type="GO" id="GO:0000155">
    <property type="term" value="F:phosphorelay sensor kinase activity"/>
    <property type="evidence" value="ECO:0007669"/>
    <property type="project" value="InterPro"/>
</dbReference>
<dbReference type="Gene3D" id="1.10.287.130">
    <property type="match status" value="1"/>
</dbReference>
<evidence type="ECO:0000256" key="7">
    <source>
        <dbReference type="ARBA" id="ARBA00023136"/>
    </source>
</evidence>
<keyword evidence="7 9" id="KW-0472">Membrane</keyword>
<keyword evidence="6" id="KW-0902">Two-component regulatory system</keyword>
<protein>
    <recommendedName>
        <fullName evidence="2">histidine kinase</fullName>
        <ecNumber evidence="2">2.7.13.3</ecNumber>
    </recommendedName>
</protein>
<feature type="transmembrane region" description="Helical" evidence="9">
    <location>
        <begin position="88"/>
        <end position="108"/>
    </location>
</feature>
<dbReference type="AlphaFoldDB" id="A0A7C4Q790"/>
<dbReference type="FunFam" id="3.30.565.10:FF:000006">
    <property type="entry name" value="Sensor histidine kinase WalK"/>
    <property type="match status" value="1"/>
</dbReference>
<keyword evidence="4" id="KW-0808">Transferase</keyword>
<keyword evidence="3" id="KW-0597">Phosphoprotein</keyword>
<dbReference type="InterPro" id="IPR004358">
    <property type="entry name" value="Sig_transdc_His_kin-like_C"/>
</dbReference>
<dbReference type="SMART" id="SM00388">
    <property type="entry name" value="HisKA"/>
    <property type="match status" value="1"/>
</dbReference>
<dbReference type="SMART" id="SM00387">
    <property type="entry name" value="HATPase_c"/>
    <property type="match status" value="1"/>
</dbReference>
<evidence type="ECO:0000256" key="2">
    <source>
        <dbReference type="ARBA" id="ARBA00012438"/>
    </source>
</evidence>
<dbReference type="InterPro" id="IPR050736">
    <property type="entry name" value="Sensor_HK_Regulatory"/>
</dbReference>
<keyword evidence="5 11" id="KW-0418">Kinase</keyword>
<dbReference type="PANTHER" id="PTHR43711:SF31">
    <property type="entry name" value="HISTIDINE KINASE"/>
    <property type="match status" value="1"/>
</dbReference>
<comment type="caution">
    <text evidence="11">The sequence shown here is derived from an EMBL/GenBank/DDBJ whole genome shotgun (WGS) entry which is preliminary data.</text>
</comment>
<dbReference type="EC" id="2.7.13.3" evidence="2"/>
<gene>
    <name evidence="11" type="ORF">ENT17_00670</name>
</gene>
<evidence type="ECO:0000256" key="3">
    <source>
        <dbReference type="ARBA" id="ARBA00022553"/>
    </source>
</evidence>
<dbReference type="InterPro" id="IPR029016">
    <property type="entry name" value="GAF-like_dom_sf"/>
</dbReference>
<dbReference type="PRINTS" id="PR00344">
    <property type="entry name" value="BCTRLSENSOR"/>
</dbReference>
<dbReference type="EMBL" id="DSXR01000012">
    <property type="protein sequence ID" value="HGS86114.1"/>
    <property type="molecule type" value="Genomic_DNA"/>
</dbReference>
<dbReference type="PROSITE" id="PS50109">
    <property type="entry name" value="HIS_KIN"/>
    <property type="match status" value="1"/>
</dbReference>
<dbReference type="InterPro" id="IPR036097">
    <property type="entry name" value="HisK_dim/P_sf"/>
</dbReference>
<feature type="compositionally biased region" description="Polar residues" evidence="8">
    <location>
        <begin position="26"/>
        <end position="39"/>
    </location>
</feature>
<comment type="catalytic activity">
    <reaction evidence="1">
        <text>ATP + protein L-histidine = ADP + protein N-phospho-L-histidine.</text>
        <dbReference type="EC" id="2.7.13.3"/>
    </reaction>
</comment>
<evidence type="ECO:0000256" key="1">
    <source>
        <dbReference type="ARBA" id="ARBA00000085"/>
    </source>
</evidence>
<dbReference type="SUPFAM" id="SSF55781">
    <property type="entry name" value="GAF domain-like"/>
    <property type="match status" value="4"/>
</dbReference>
<dbReference type="InterPro" id="IPR003661">
    <property type="entry name" value="HisK_dim/P_dom"/>
</dbReference>
<dbReference type="InterPro" id="IPR003594">
    <property type="entry name" value="HATPase_dom"/>
</dbReference>
<reference evidence="11" key="1">
    <citation type="journal article" date="2020" name="mSystems">
        <title>Genome- and Community-Level Interaction Insights into Carbon Utilization and Element Cycling Functions of Hydrothermarchaeota in Hydrothermal Sediment.</title>
        <authorList>
            <person name="Zhou Z."/>
            <person name="Liu Y."/>
            <person name="Xu W."/>
            <person name="Pan J."/>
            <person name="Luo Z.H."/>
            <person name="Li M."/>
        </authorList>
    </citation>
    <scope>NUCLEOTIDE SEQUENCE [LARGE SCALE GENOMIC DNA]</scope>
    <source>
        <strain evidence="11">SpSt-556</strain>
    </source>
</reference>
<name>A0A7C4Q790_9CHLR</name>
<evidence type="ECO:0000256" key="8">
    <source>
        <dbReference type="SAM" id="MobiDB-lite"/>
    </source>
</evidence>
<keyword evidence="9" id="KW-0812">Transmembrane</keyword>
<dbReference type="Pfam" id="PF13185">
    <property type="entry name" value="GAF_2"/>
    <property type="match status" value="3"/>
</dbReference>
<dbReference type="InterPro" id="IPR005467">
    <property type="entry name" value="His_kinase_dom"/>
</dbReference>
<keyword evidence="9" id="KW-1133">Transmembrane helix</keyword>
<dbReference type="SUPFAM" id="SSF55874">
    <property type="entry name" value="ATPase domain of HSP90 chaperone/DNA topoisomerase II/histidine kinase"/>
    <property type="match status" value="1"/>
</dbReference>
<dbReference type="Pfam" id="PF00512">
    <property type="entry name" value="HisKA"/>
    <property type="match status" value="1"/>
</dbReference>
<feature type="transmembrane region" description="Helical" evidence="9">
    <location>
        <begin position="57"/>
        <end position="82"/>
    </location>
</feature>
<evidence type="ECO:0000259" key="10">
    <source>
        <dbReference type="PROSITE" id="PS50109"/>
    </source>
</evidence>
<feature type="domain" description="Histidine kinase" evidence="10">
    <location>
        <begin position="807"/>
        <end position="1035"/>
    </location>
</feature>
<organism evidence="11">
    <name type="scientific">Bellilinea caldifistulae</name>
    <dbReference type="NCBI Taxonomy" id="360411"/>
    <lineage>
        <taxon>Bacteria</taxon>
        <taxon>Bacillati</taxon>
        <taxon>Chloroflexota</taxon>
        <taxon>Anaerolineae</taxon>
        <taxon>Anaerolineales</taxon>
        <taxon>Anaerolineaceae</taxon>
        <taxon>Bellilinea</taxon>
    </lineage>
</organism>
<evidence type="ECO:0000313" key="11">
    <source>
        <dbReference type="EMBL" id="HGS86114.1"/>
    </source>
</evidence>
<evidence type="ECO:0000256" key="4">
    <source>
        <dbReference type="ARBA" id="ARBA00022679"/>
    </source>
</evidence>
<dbReference type="Gene3D" id="3.30.565.10">
    <property type="entry name" value="Histidine kinase-like ATPase, C-terminal domain"/>
    <property type="match status" value="1"/>
</dbReference>
<dbReference type="PANTHER" id="PTHR43711">
    <property type="entry name" value="TWO-COMPONENT HISTIDINE KINASE"/>
    <property type="match status" value="1"/>
</dbReference>
<dbReference type="CDD" id="cd00082">
    <property type="entry name" value="HisKA"/>
    <property type="match status" value="1"/>
</dbReference>
<proteinExistence type="predicted"/>